<keyword evidence="3" id="KW-1185">Reference proteome</keyword>
<dbReference type="EMBL" id="BLAF01000051">
    <property type="protein sequence ID" value="GES24418.1"/>
    <property type="molecule type" value="Genomic_DNA"/>
</dbReference>
<proteinExistence type="predicted"/>
<sequence>MTTPLDRNPPELLYAVARSFFELVGQRRTESFRLPYPPNVQLALDRVVLDCLRRGAPPPASVPDLVRRLVVGDEMESPLALPDWLVSPSALVDDLTRLPTRTCAELASAGPHGAVEQAAVRILNEIADFSPSALYFRTYRDFLITNVAVSPQADRSLMADVRNSLAWQRLRGLYEEVPAAYITREMGSQWFAICRECGFPALPLPDERWVCESGYCGITETPVRADRNGTRLLPTSLRLFLALPGSAEQGILRRLSKVGVSVTLAPSGLGVWHFTHPEGRPGVLRVYDREQPALLAACLTADLPRTGEHRIAVIPDRVIARQPDFLKLLASHLPEDQELLLSSEADLGDVIGLSRQWQEGKGHA</sequence>
<dbReference type="Pfam" id="PF18156">
    <property type="entry name" value="pPIWI_RE_Y"/>
    <property type="match status" value="1"/>
</dbReference>
<dbReference type="RefSeq" id="WP_155349263.1">
    <property type="nucleotide sequence ID" value="NZ_BAAAHM010000041.1"/>
</dbReference>
<feature type="domain" description="pPIWI-RE three-gene island" evidence="1">
    <location>
        <begin position="14"/>
        <end position="149"/>
    </location>
</feature>
<evidence type="ECO:0000313" key="2">
    <source>
        <dbReference type="EMBL" id="GES24418.1"/>
    </source>
</evidence>
<dbReference type="Proteomes" id="UP000377595">
    <property type="component" value="Unassembled WGS sequence"/>
</dbReference>
<protein>
    <recommendedName>
        <fullName evidence="1">pPIWI-RE three-gene island domain-containing protein</fullName>
    </recommendedName>
</protein>
<dbReference type="AlphaFoldDB" id="A0A5M3Y133"/>
<organism evidence="2 3">
    <name type="scientific">Acrocarpospora pleiomorpha</name>
    <dbReference type="NCBI Taxonomy" id="90975"/>
    <lineage>
        <taxon>Bacteria</taxon>
        <taxon>Bacillati</taxon>
        <taxon>Actinomycetota</taxon>
        <taxon>Actinomycetes</taxon>
        <taxon>Streptosporangiales</taxon>
        <taxon>Streptosporangiaceae</taxon>
        <taxon>Acrocarpospora</taxon>
    </lineage>
</organism>
<evidence type="ECO:0000313" key="3">
    <source>
        <dbReference type="Proteomes" id="UP000377595"/>
    </source>
</evidence>
<accession>A0A5M3Y133</accession>
<comment type="caution">
    <text evidence="2">The sequence shown here is derived from an EMBL/GenBank/DDBJ whole genome shotgun (WGS) entry which is preliminary data.</text>
</comment>
<evidence type="ECO:0000259" key="1">
    <source>
        <dbReference type="Pfam" id="PF18156"/>
    </source>
</evidence>
<name>A0A5M3Y133_9ACTN</name>
<reference evidence="2 3" key="1">
    <citation type="submission" date="2019-10" db="EMBL/GenBank/DDBJ databases">
        <title>Whole genome shotgun sequence of Acrocarpospora pleiomorpha NBRC 16267.</title>
        <authorList>
            <person name="Ichikawa N."/>
            <person name="Kimura A."/>
            <person name="Kitahashi Y."/>
            <person name="Komaki H."/>
            <person name="Oguchi A."/>
        </authorList>
    </citation>
    <scope>NUCLEOTIDE SEQUENCE [LARGE SCALE GENOMIC DNA]</scope>
    <source>
        <strain evidence="2 3">NBRC 16267</strain>
    </source>
</reference>
<dbReference type="OrthoDB" id="580959at2"/>
<gene>
    <name evidence="2" type="ORF">Aple_073170</name>
</gene>
<dbReference type="InterPro" id="IPR041191">
    <property type="entry name" value="pPIWI_RE_Y"/>
</dbReference>